<feature type="domain" description="Lipoyl-binding" evidence="2">
    <location>
        <begin position="1"/>
        <end position="69"/>
    </location>
</feature>
<dbReference type="PANTHER" id="PTHR45266:SF3">
    <property type="entry name" value="OXALOACETATE DECARBOXYLASE ALPHA CHAIN"/>
    <property type="match status" value="1"/>
</dbReference>
<evidence type="ECO:0000256" key="1">
    <source>
        <dbReference type="ARBA" id="ARBA00023267"/>
    </source>
</evidence>
<gene>
    <name evidence="3" type="ORF">HQN59_02880</name>
</gene>
<dbReference type="Pfam" id="PF00364">
    <property type="entry name" value="Biotin_lipoyl"/>
    <property type="match status" value="1"/>
</dbReference>
<dbReference type="InterPro" id="IPR011053">
    <property type="entry name" value="Single_hybrid_motif"/>
</dbReference>
<evidence type="ECO:0000259" key="2">
    <source>
        <dbReference type="PROSITE" id="PS50968"/>
    </source>
</evidence>
<dbReference type="EMBL" id="JABWMJ010000001">
    <property type="protein sequence ID" value="NUZ04697.1"/>
    <property type="molecule type" value="Genomic_DNA"/>
</dbReference>
<proteinExistence type="predicted"/>
<name>A0A7Y6TV94_9BURK</name>
<dbReference type="AlphaFoldDB" id="A0A7Y6TV94"/>
<evidence type="ECO:0000313" key="3">
    <source>
        <dbReference type="EMBL" id="NUZ04697.1"/>
    </source>
</evidence>
<dbReference type="Proteomes" id="UP000529637">
    <property type="component" value="Unassembled WGS sequence"/>
</dbReference>
<evidence type="ECO:0000313" key="4">
    <source>
        <dbReference type="Proteomes" id="UP000529637"/>
    </source>
</evidence>
<dbReference type="NCBIfam" id="NF004547">
    <property type="entry name" value="PRK05889.1"/>
    <property type="match status" value="1"/>
</dbReference>
<keyword evidence="4" id="KW-1185">Reference proteome</keyword>
<dbReference type="SUPFAM" id="SSF51230">
    <property type="entry name" value="Single hybrid motif"/>
    <property type="match status" value="1"/>
</dbReference>
<dbReference type="PANTHER" id="PTHR45266">
    <property type="entry name" value="OXALOACETATE DECARBOXYLASE ALPHA CHAIN"/>
    <property type="match status" value="1"/>
</dbReference>
<protein>
    <submittedName>
        <fullName evidence="3">Biotin/lipoyl-binding carrier protein</fullName>
    </submittedName>
</protein>
<dbReference type="InterPro" id="IPR050709">
    <property type="entry name" value="Biotin_Carboxyl_Carrier/Decarb"/>
</dbReference>
<reference evidence="3 4" key="1">
    <citation type="submission" date="2020-06" db="EMBL/GenBank/DDBJ databases">
        <title>Schlegella sp. ID0723 isolated from air conditioner.</title>
        <authorList>
            <person name="Kim D.Y."/>
            <person name="Kim D.-U."/>
        </authorList>
    </citation>
    <scope>NUCLEOTIDE SEQUENCE [LARGE SCALE GENOMIC DNA]</scope>
    <source>
        <strain evidence="3 4">ID0723</strain>
    </source>
</reference>
<dbReference type="CDD" id="cd06850">
    <property type="entry name" value="biotinyl_domain"/>
    <property type="match status" value="1"/>
</dbReference>
<accession>A0A7Y6TV94</accession>
<dbReference type="InterPro" id="IPR000089">
    <property type="entry name" value="Biotin_lipoyl"/>
</dbReference>
<sequence length="70" mass="7232">MEAKAEVTGSVWKIVAEVGSRLEAGDTIMILESMKMEIPVLAEEAGTLAELSVAEGAAVSEGQVVAVLES</sequence>
<keyword evidence="1" id="KW-0092">Biotin</keyword>
<dbReference type="Gene3D" id="2.40.50.100">
    <property type="match status" value="1"/>
</dbReference>
<dbReference type="PROSITE" id="PS50968">
    <property type="entry name" value="BIOTINYL_LIPOYL"/>
    <property type="match status" value="1"/>
</dbReference>
<comment type="caution">
    <text evidence="3">The sequence shown here is derived from an EMBL/GenBank/DDBJ whole genome shotgun (WGS) entry which is preliminary data.</text>
</comment>
<organism evidence="3 4">
    <name type="scientific">Piscinibacter koreensis</name>
    <dbReference type="NCBI Taxonomy" id="2742824"/>
    <lineage>
        <taxon>Bacteria</taxon>
        <taxon>Pseudomonadati</taxon>
        <taxon>Pseudomonadota</taxon>
        <taxon>Betaproteobacteria</taxon>
        <taxon>Burkholderiales</taxon>
        <taxon>Sphaerotilaceae</taxon>
        <taxon>Piscinibacter</taxon>
    </lineage>
</organism>